<evidence type="ECO:0000313" key="3">
    <source>
        <dbReference type="EMBL" id="TCK85218.1"/>
    </source>
</evidence>
<keyword evidence="2" id="KW-0472">Membrane</keyword>
<reference evidence="3 4" key="1">
    <citation type="submission" date="2019-03" db="EMBL/GenBank/DDBJ databases">
        <title>Genomic Encyclopedia of Archaeal and Bacterial Type Strains, Phase II (KMG-II): from individual species to whole genera.</title>
        <authorList>
            <person name="Goeker M."/>
        </authorList>
    </citation>
    <scope>NUCLEOTIDE SEQUENCE [LARGE SCALE GENOMIC DNA]</scope>
    <source>
        <strain evidence="3 4">DSM 22554</strain>
    </source>
</reference>
<protein>
    <submittedName>
        <fullName evidence="3">Uncharacterized protein</fullName>
    </submittedName>
</protein>
<keyword evidence="4" id="KW-1185">Reference proteome</keyword>
<comment type="caution">
    <text evidence="3">The sequence shown here is derived from an EMBL/GenBank/DDBJ whole genome shotgun (WGS) entry which is preliminary data.</text>
</comment>
<dbReference type="EMBL" id="SMGO01000001">
    <property type="protein sequence ID" value="TCK85218.1"/>
    <property type="molecule type" value="Genomic_DNA"/>
</dbReference>
<name>A0A4R1M031_9SPHI</name>
<keyword evidence="2" id="KW-0812">Transmembrane</keyword>
<dbReference type="Proteomes" id="UP000294616">
    <property type="component" value="Unassembled WGS sequence"/>
</dbReference>
<sequence length="192" mass="22500">METFIPVVLAIAFFIFQAYLGVKKEQEKAAKRNLGKPGSPPPVASHPEPAKKVVSQKREAIPRKRDWLEELLDPQMPQQQPVIVDKPPVEVPKERYEQAYVEPQYETFYKREKYVPTERPASLLEEYKRLSTYDEDGEIKRAKKIRADRRTETKRLETMALEVHDLERERNAVHFNLEEAIVIKAILERPYS</sequence>
<evidence type="ECO:0000256" key="2">
    <source>
        <dbReference type="SAM" id="Phobius"/>
    </source>
</evidence>
<feature type="transmembrane region" description="Helical" evidence="2">
    <location>
        <begin position="6"/>
        <end position="22"/>
    </location>
</feature>
<dbReference type="AlphaFoldDB" id="A0A4R1M031"/>
<evidence type="ECO:0000256" key="1">
    <source>
        <dbReference type="SAM" id="MobiDB-lite"/>
    </source>
</evidence>
<dbReference type="RefSeq" id="WP_132221247.1">
    <property type="nucleotide sequence ID" value="NZ_SMGO01000001.1"/>
</dbReference>
<feature type="compositionally biased region" description="Basic and acidic residues" evidence="1">
    <location>
        <begin position="48"/>
        <end position="59"/>
    </location>
</feature>
<accession>A0A4R1M031</accession>
<dbReference type="OrthoDB" id="793629at2"/>
<keyword evidence="2" id="KW-1133">Transmembrane helix</keyword>
<feature type="region of interest" description="Disordered" evidence="1">
    <location>
        <begin position="30"/>
        <end position="59"/>
    </location>
</feature>
<gene>
    <name evidence="3" type="ORF">C8N28_0519</name>
</gene>
<proteinExistence type="predicted"/>
<organism evidence="3 4">
    <name type="scientific">Albibacterium bauzanense</name>
    <dbReference type="NCBI Taxonomy" id="653929"/>
    <lineage>
        <taxon>Bacteria</taxon>
        <taxon>Pseudomonadati</taxon>
        <taxon>Bacteroidota</taxon>
        <taxon>Sphingobacteriia</taxon>
        <taxon>Sphingobacteriales</taxon>
        <taxon>Sphingobacteriaceae</taxon>
        <taxon>Albibacterium</taxon>
    </lineage>
</organism>
<evidence type="ECO:0000313" key="4">
    <source>
        <dbReference type="Proteomes" id="UP000294616"/>
    </source>
</evidence>